<dbReference type="Proteomes" id="UP000287865">
    <property type="component" value="Unassembled WGS sequence"/>
</dbReference>
<feature type="transmembrane region" description="Helical" evidence="1">
    <location>
        <begin position="12"/>
        <end position="31"/>
    </location>
</feature>
<evidence type="ECO:0000313" key="4">
    <source>
        <dbReference type="Proteomes" id="UP000249203"/>
    </source>
</evidence>
<sequence>MKHCCQGQASAEFALALPIFTSLVIWGYIYVQGALQERVHGQQMAQLALAHSDERHSYELALLDDADWNLRLQLWVNMSKWSVLYPRVDYPTAFALAPLELLSRYERGLDMGQVNLWDFEMAEFGHFEWLRYQSLRDDWSPRRQQQLEARPQRLSASNLLDNGVVRQIQNLIGATPVGRELRSNSLIFGHVDTDVVPFAAICSDPSRTRNCQP</sequence>
<dbReference type="EMBL" id="QLMD01000016">
    <property type="protein sequence ID" value="RAJ93680.1"/>
    <property type="molecule type" value="Genomic_DNA"/>
</dbReference>
<keyword evidence="5" id="KW-1185">Reference proteome</keyword>
<keyword evidence="1" id="KW-1133">Transmembrane helix</keyword>
<evidence type="ECO:0000313" key="3">
    <source>
        <dbReference type="EMBL" id="RUO19397.1"/>
    </source>
</evidence>
<protein>
    <recommendedName>
        <fullName evidence="6">TadE-like protein</fullName>
    </recommendedName>
</protein>
<dbReference type="OrthoDB" id="6241359at2"/>
<accession>A0A327WWL7</accession>
<reference evidence="2 4" key="2">
    <citation type="submission" date="2018-06" db="EMBL/GenBank/DDBJ databases">
        <title>Genomic Encyclopedia of Type Strains, Phase III (KMG-III): the genomes of soil and plant-associated and newly described type strains.</title>
        <authorList>
            <person name="Whitman W."/>
        </authorList>
    </citation>
    <scope>NUCLEOTIDE SEQUENCE [LARGE SCALE GENOMIC DNA]</scope>
    <source>
        <strain evidence="2 4">CGMCC 1.15366</strain>
    </source>
</reference>
<dbReference type="AlphaFoldDB" id="A0A327WWL7"/>
<comment type="caution">
    <text evidence="2">The sequence shown here is derived from an EMBL/GenBank/DDBJ whole genome shotgun (WGS) entry which is preliminary data.</text>
</comment>
<reference evidence="3 5" key="1">
    <citation type="journal article" date="2018" name="Front. Microbiol.">
        <title>Genome-Based Analysis Reveals the Taxonomy and Diversity of the Family Idiomarinaceae.</title>
        <authorList>
            <person name="Liu Y."/>
            <person name="Lai Q."/>
            <person name="Shao Z."/>
        </authorList>
    </citation>
    <scope>NUCLEOTIDE SEQUENCE [LARGE SCALE GENOMIC DNA]</scope>
    <source>
        <strain evidence="3 5">CF12-14</strain>
    </source>
</reference>
<gene>
    <name evidence="2" type="ORF">B0I24_11638</name>
    <name evidence="3" type="ORF">CWE07_13015</name>
</gene>
<keyword evidence="1" id="KW-0472">Membrane</keyword>
<dbReference type="RefSeq" id="WP_111570322.1">
    <property type="nucleotide sequence ID" value="NZ_PIPK01000016.1"/>
</dbReference>
<evidence type="ECO:0008006" key="6">
    <source>
        <dbReference type="Google" id="ProtNLM"/>
    </source>
</evidence>
<proteinExistence type="predicted"/>
<dbReference type="Proteomes" id="UP000249203">
    <property type="component" value="Unassembled WGS sequence"/>
</dbReference>
<evidence type="ECO:0000256" key="1">
    <source>
        <dbReference type="SAM" id="Phobius"/>
    </source>
</evidence>
<organism evidence="2 4">
    <name type="scientific">Aliidiomarina maris</name>
    <dbReference type="NCBI Taxonomy" id="531312"/>
    <lineage>
        <taxon>Bacteria</taxon>
        <taxon>Pseudomonadati</taxon>
        <taxon>Pseudomonadota</taxon>
        <taxon>Gammaproteobacteria</taxon>
        <taxon>Alteromonadales</taxon>
        <taxon>Idiomarinaceae</taxon>
        <taxon>Aliidiomarina</taxon>
    </lineage>
</organism>
<dbReference type="EMBL" id="PIPK01000016">
    <property type="protein sequence ID" value="RUO19397.1"/>
    <property type="molecule type" value="Genomic_DNA"/>
</dbReference>
<keyword evidence="1" id="KW-0812">Transmembrane</keyword>
<evidence type="ECO:0000313" key="2">
    <source>
        <dbReference type="EMBL" id="RAJ93680.1"/>
    </source>
</evidence>
<name>A0A327WWL7_9GAMM</name>
<evidence type="ECO:0000313" key="5">
    <source>
        <dbReference type="Proteomes" id="UP000287865"/>
    </source>
</evidence>